<protein>
    <submittedName>
        <fullName evidence="1">Uncharacterized protein</fullName>
    </submittedName>
</protein>
<reference evidence="1 2" key="1">
    <citation type="journal article" date="2006" name="Science">
        <title>The genome of black cottonwood, Populus trichocarpa (Torr. &amp; Gray).</title>
        <authorList>
            <person name="Tuskan G.A."/>
            <person name="Difazio S."/>
            <person name="Jansson S."/>
            <person name="Bohlmann J."/>
            <person name="Grigoriev I."/>
            <person name="Hellsten U."/>
            <person name="Putnam N."/>
            <person name="Ralph S."/>
            <person name="Rombauts S."/>
            <person name="Salamov A."/>
            <person name="Schein J."/>
            <person name="Sterck L."/>
            <person name="Aerts A."/>
            <person name="Bhalerao R.R."/>
            <person name="Bhalerao R.P."/>
            <person name="Blaudez D."/>
            <person name="Boerjan W."/>
            <person name="Brun A."/>
            <person name="Brunner A."/>
            <person name="Busov V."/>
            <person name="Campbell M."/>
            <person name="Carlson J."/>
            <person name="Chalot M."/>
            <person name="Chapman J."/>
            <person name="Chen G.L."/>
            <person name="Cooper D."/>
            <person name="Coutinho P.M."/>
            <person name="Couturier J."/>
            <person name="Covert S."/>
            <person name="Cronk Q."/>
            <person name="Cunningham R."/>
            <person name="Davis J."/>
            <person name="Degroeve S."/>
            <person name="Dejardin A."/>
            <person name="Depamphilis C."/>
            <person name="Detter J."/>
            <person name="Dirks B."/>
            <person name="Dubchak I."/>
            <person name="Duplessis S."/>
            <person name="Ehlting J."/>
            <person name="Ellis B."/>
            <person name="Gendler K."/>
            <person name="Goodstein D."/>
            <person name="Gribskov M."/>
            <person name="Grimwood J."/>
            <person name="Groover A."/>
            <person name="Gunter L."/>
            <person name="Hamberger B."/>
            <person name="Heinze B."/>
            <person name="Helariutta Y."/>
            <person name="Henrissat B."/>
            <person name="Holligan D."/>
            <person name="Holt R."/>
            <person name="Huang W."/>
            <person name="Islam-Faridi N."/>
            <person name="Jones S."/>
            <person name="Jones-Rhoades M."/>
            <person name="Jorgensen R."/>
            <person name="Joshi C."/>
            <person name="Kangasjarvi J."/>
            <person name="Karlsson J."/>
            <person name="Kelleher C."/>
            <person name="Kirkpatrick R."/>
            <person name="Kirst M."/>
            <person name="Kohler A."/>
            <person name="Kalluri U."/>
            <person name="Larimer F."/>
            <person name="Leebens-Mack J."/>
            <person name="Leple J.C."/>
            <person name="Locascio P."/>
            <person name="Lou Y."/>
            <person name="Lucas S."/>
            <person name="Martin F."/>
            <person name="Montanini B."/>
            <person name="Napoli C."/>
            <person name="Nelson D.R."/>
            <person name="Nelson C."/>
            <person name="Nieminen K."/>
            <person name="Nilsson O."/>
            <person name="Pereda V."/>
            <person name="Peter G."/>
            <person name="Philippe R."/>
            <person name="Pilate G."/>
            <person name="Poliakov A."/>
            <person name="Razumovskaya J."/>
            <person name="Richardson P."/>
            <person name="Rinaldi C."/>
            <person name="Ritland K."/>
            <person name="Rouze P."/>
            <person name="Ryaboy D."/>
            <person name="Schmutz J."/>
            <person name="Schrader J."/>
            <person name="Segerman B."/>
            <person name="Shin H."/>
            <person name="Siddiqui A."/>
            <person name="Sterky F."/>
            <person name="Terry A."/>
            <person name="Tsai C.J."/>
            <person name="Uberbacher E."/>
            <person name="Unneberg P."/>
            <person name="Vahala J."/>
            <person name="Wall K."/>
            <person name="Wessler S."/>
            <person name="Yang G."/>
            <person name="Yin T."/>
            <person name="Douglas C."/>
            <person name="Marra M."/>
            <person name="Sandberg G."/>
            <person name="Van de Peer Y."/>
            <person name="Rokhsar D."/>
        </authorList>
    </citation>
    <scope>NUCLEOTIDE SEQUENCE [LARGE SCALE GENOMIC DNA]</scope>
    <source>
        <strain evidence="2">cv. Nisqually</strain>
    </source>
</reference>
<accession>A0ACC0SIF0</accession>
<sequence>MVSSTSTRPTQMECECSRRSMKDAIHLSSCFVSRIPPTFAMMTRTPAQSHEDHAGTGIPGSTLLSAINQIEWTDNQHFVKPYIRRFFFSGVACTCALIPYLFSWKFSKASEIAPTCYMMFRKRNVTGRHG</sequence>
<proteinExistence type="predicted"/>
<evidence type="ECO:0000313" key="1">
    <source>
        <dbReference type="EMBL" id="KAI9388981.1"/>
    </source>
</evidence>
<keyword evidence="2" id="KW-1185">Reference proteome</keyword>
<name>A0ACC0SIF0_POPTR</name>
<dbReference type="EMBL" id="CM009298">
    <property type="protein sequence ID" value="KAI9388981.1"/>
    <property type="molecule type" value="Genomic_DNA"/>
</dbReference>
<organism evidence="1 2">
    <name type="scientific">Populus trichocarpa</name>
    <name type="common">Western balsam poplar</name>
    <name type="synonym">Populus balsamifera subsp. trichocarpa</name>
    <dbReference type="NCBI Taxonomy" id="3694"/>
    <lineage>
        <taxon>Eukaryota</taxon>
        <taxon>Viridiplantae</taxon>
        <taxon>Streptophyta</taxon>
        <taxon>Embryophyta</taxon>
        <taxon>Tracheophyta</taxon>
        <taxon>Spermatophyta</taxon>
        <taxon>Magnoliopsida</taxon>
        <taxon>eudicotyledons</taxon>
        <taxon>Gunneridae</taxon>
        <taxon>Pentapetalae</taxon>
        <taxon>rosids</taxon>
        <taxon>fabids</taxon>
        <taxon>Malpighiales</taxon>
        <taxon>Salicaceae</taxon>
        <taxon>Saliceae</taxon>
        <taxon>Populus</taxon>
    </lineage>
</organism>
<gene>
    <name evidence="1" type="ORF">POPTR_009G147750v4</name>
</gene>
<comment type="caution">
    <text evidence="1">The sequence shown here is derived from an EMBL/GenBank/DDBJ whole genome shotgun (WGS) entry which is preliminary data.</text>
</comment>
<dbReference type="Proteomes" id="UP000006729">
    <property type="component" value="Chromosome 9"/>
</dbReference>
<evidence type="ECO:0000313" key="2">
    <source>
        <dbReference type="Proteomes" id="UP000006729"/>
    </source>
</evidence>